<dbReference type="Proteomes" id="UP001440984">
    <property type="component" value="Unassembled WGS sequence"/>
</dbReference>
<evidence type="ECO:0000256" key="6">
    <source>
        <dbReference type="ARBA" id="ARBA00023136"/>
    </source>
</evidence>
<dbReference type="PANTHER" id="PTHR33406:SF11">
    <property type="entry name" value="MEMBRANE PROTEIN SCO6666-RELATED"/>
    <property type="match status" value="1"/>
</dbReference>
<dbReference type="Gene3D" id="1.20.1640.10">
    <property type="entry name" value="Multidrug efflux transporter AcrB transmembrane domain"/>
    <property type="match status" value="2"/>
</dbReference>
<dbReference type="InterPro" id="IPR000731">
    <property type="entry name" value="SSD"/>
</dbReference>
<evidence type="ECO:0000259" key="8">
    <source>
        <dbReference type="PROSITE" id="PS50156"/>
    </source>
</evidence>
<evidence type="ECO:0000256" key="5">
    <source>
        <dbReference type="ARBA" id="ARBA00022989"/>
    </source>
</evidence>
<evidence type="ECO:0000256" key="4">
    <source>
        <dbReference type="ARBA" id="ARBA00022692"/>
    </source>
</evidence>
<organism evidence="9 10">
    <name type="scientific">Amycolatopsis melonis</name>
    <dbReference type="NCBI Taxonomy" id="3156488"/>
    <lineage>
        <taxon>Bacteria</taxon>
        <taxon>Bacillati</taxon>
        <taxon>Actinomycetota</taxon>
        <taxon>Actinomycetes</taxon>
        <taxon>Pseudonocardiales</taxon>
        <taxon>Pseudonocardiaceae</taxon>
        <taxon>Amycolatopsis</taxon>
    </lineage>
</organism>
<dbReference type="RefSeq" id="WP_348947566.1">
    <property type="nucleotide sequence ID" value="NZ_JBDZYD010000001.1"/>
</dbReference>
<dbReference type="SUPFAM" id="SSF82866">
    <property type="entry name" value="Multidrug efflux transporter AcrB transmembrane domain"/>
    <property type="match status" value="2"/>
</dbReference>
<evidence type="ECO:0000256" key="2">
    <source>
        <dbReference type="ARBA" id="ARBA00010157"/>
    </source>
</evidence>
<feature type="domain" description="SSD" evidence="8">
    <location>
        <begin position="229"/>
        <end position="321"/>
    </location>
</feature>
<proteinExistence type="inferred from homology"/>
<feature type="transmembrane region" description="Helical" evidence="7">
    <location>
        <begin position="629"/>
        <end position="651"/>
    </location>
</feature>
<reference evidence="9 10" key="1">
    <citation type="submission" date="2024-05" db="EMBL/GenBank/DDBJ databases">
        <authorList>
            <person name="Zhao H."/>
            <person name="Xu Y."/>
            <person name="Lin S."/>
            <person name="Spain J.C."/>
            <person name="Zhou N.-Y."/>
        </authorList>
    </citation>
    <scope>NUCLEOTIDE SEQUENCE [LARGE SCALE GENOMIC DNA]</scope>
    <source>
        <strain evidence="9 10">NEAU-NG30</strain>
    </source>
</reference>
<dbReference type="InterPro" id="IPR050545">
    <property type="entry name" value="Mycobact_MmpL"/>
</dbReference>
<dbReference type="PANTHER" id="PTHR33406">
    <property type="entry name" value="MEMBRANE PROTEIN MJ1562-RELATED"/>
    <property type="match status" value="1"/>
</dbReference>
<keyword evidence="6 7" id="KW-0472">Membrane</keyword>
<comment type="subcellular location">
    <subcellularLocation>
        <location evidence="1">Cell membrane</location>
        <topology evidence="1">Multi-pass membrane protein</topology>
    </subcellularLocation>
</comment>
<gene>
    <name evidence="9" type="ORF">ABJI51_04120</name>
</gene>
<keyword evidence="3" id="KW-1003">Cell membrane</keyword>
<dbReference type="InterPro" id="IPR004869">
    <property type="entry name" value="MMPL_dom"/>
</dbReference>
<protein>
    <submittedName>
        <fullName evidence="9">MMPL family transporter</fullName>
    </submittedName>
</protein>
<dbReference type="PROSITE" id="PS50156">
    <property type="entry name" value="SSD"/>
    <property type="match status" value="1"/>
</dbReference>
<evidence type="ECO:0000313" key="10">
    <source>
        <dbReference type="Proteomes" id="UP001440984"/>
    </source>
</evidence>
<evidence type="ECO:0000256" key="1">
    <source>
        <dbReference type="ARBA" id="ARBA00004651"/>
    </source>
</evidence>
<feature type="transmembrane region" description="Helical" evidence="7">
    <location>
        <begin position="299"/>
        <end position="322"/>
    </location>
</feature>
<feature type="transmembrane region" description="Helical" evidence="7">
    <location>
        <begin position="520"/>
        <end position="539"/>
    </location>
</feature>
<accession>A0ABV0L7V4</accession>
<feature type="transmembrane region" description="Helical" evidence="7">
    <location>
        <begin position="219"/>
        <end position="241"/>
    </location>
</feature>
<comment type="caution">
    <text evidence="9">The sequence shown here is derived from an EMBL/GenBank/DDBJ whole genome shotgun (WGS) entry which is preliminary data.</text>
</comment>
<evidence type="ECO:0000256" key="7">
    <source>
        <dbReference type="SAM" id="Phobius"/>
    </source>
</evidence>
<keyword evidence="5 7" id="KW-1133">Transmembrane helix</keyword>
<feature type="transmembrane region" description="Helical" evidence="7">
    <location>
        <begin position="363"/>
        <end position="383"/>
    </location>
</feature>
<keyword evidence="10" id="KW-1185">Reference proteome</keyword>
<dbReference type="Pfam" id="PF03176">
    <property type="entry name" value="MMPL"/>
    <property type="match status" value="2"/>
</dbReference>
<feature type="transmembrane region" description="Helical" evidence="7">
    <location>
        <begin position="193"/>
        <end position="213"/>
    </location>
</feature>
<feature type="transmembrane region" description="Helical" evidence="7">
    <location>
        <begin position="587"/>
        <end position="608"/>
    </location>
</feature>
<feature type="transmembrane region" description="Helical" evidence="7">
    <location>
        <begin position="270"/>
        <end position="293"/>
    </location>
</feature>
<keyword evidence="4 7" id="KW-0812">Transmembrane</keyword>
<comment type="similarity">
    <text evidence="2">Belongs to the resistance-nodulation-cell division (RND) (TC 2.A.6) family. MmpL subfamily.</text>
</comment>
<name>A0ABV0L7V4_9PSEU</name>
<feature type="transmembrane region" description="Helical" evidence="7">
    <location>
        <begin position="546"/>
        <end position="567"/>
    </location>
</feature>
<feature type="transmembrane region" description="Helical" evidence="7">
    <location>
        <begin position="657"/>
        <end position="680"/>
    </location>
</feature>
<dbReference type="EMBL" id="JBDZYD010000001">
    <property type="protein sequence ID" value="MEQ0558246.1"/>
    <property type="molecule type" value="Genomic_DNA"/>
</dbReference>
<sequence length="723" mass="73739">MSSLARWCFRRRGVVLAGWVGGLVALALLVIGAGTAFTDSADLPDSESATAYHLLGEAGGPAAGNVVRGTIVWHSTGGPVDSGPVRERAVAALGDIAAMPGVKQVVSPYTAAGAAQLNPGAGTAYATVVLDKGAGPDPVVQAAEQLRGPGLDVEAGGQAFTEQPAGSNGTEAIGLLAALVLLLLLFRSAWAAVLPIITGLVGVGASLLVVMLASHVIDLAATSLTMGALIGLGVGIDYALFIVNRHRKALRAGASVPDALSQAADTSGRAVVFAGVTVMIALLGMFVVGLGLLTGMAQAAAVTVLFTVAAALTLLPALLGFLGYRVLSRKDRAAIAAGRFPLAERRTAKAPLAARWANLVQRLPVAAGGAALVVTVLLASPVLGMRVGNADASSDPVGTPTRAYHDLMAGAFGDGFDASLLLVASTPDSASAQAFGTLVHRLDALPGVAHVTGAPATSGPVSSVTITPVTTAQAAETANLVETLRGDVIPAAEAGTALKVYVGGQTATSIDVADALMSKLPLYLGLVALLGFLLLALAFRSILVPLVGAVSNIATIAVGLGAVTAIFQNGWGLALLGVGSGAPVMYLVPVLVVGVMFGLSMDYQVFLVSRMHEEWVHTRDSRRAVRAGVAETGRVIAVAATIMLCVFASFGFSGERIVAMIGIGLAIAVLVDAFVVRMTLIPAVMTLLGRANWAYPRWAERITPRLSVEGPEREPQTREMMIR</sequence>
<evidence type="ECO:0000313" key="9">
    <source>
        <dbReference type="EMBL" id="MEQ0558246.1"/>
    </source>
</evidence>
<feature type="transmembrane region" description="Helical" evidence="7">
    <location>
        <begin position="169"/>
        <end position="186"/>
    </location>
</feature>
<evidence type="ECO:0000256" key="3">
    <source>
        <dbReference type="ARBA" id="ARBA00022475"/>
    </source>
</evidence>